<dbReference type="OrthoDB" id="669122at2"/>
<name>D9SH30_GALCS</name>
<evidence type="ECO:0000313" key="2">
    <source>
        <dbReference type="Proteomes" id="UP000001235"/>
    </source>
</evidence>
<proteinExistence type="predicted"/>
<dbReference type="Proteomes" id="UP000001235">
    <property type="component" value="Chromosome"/>
</dbReference>
<dbReference type="RefSeq" id="WP_013293761.1">
    <property type="nucleotide sequence ID" value="NC_014394.1"/>
</dbReference>
<protein>
    <submittedName>
        <fullName evidence="1">Uncharacterized protein</fullName>
    </submittedName>
</protein>
<reference evidence="1 2" key="1">
    <citation type="submission" date="2010-08" db="EMBL/GenBank/DDBJ databases">
        <title>Complete sequence of Gallionella capsiferriformans ES-2.</title>
        <authorList>
            <consortium name="US DOE Joint Genome Institute"/>
            <person name="Lucas S."/>
            <person name="Copeland A."/>
            <person name="Lapidus A."/>
            <person name="Cheng J.-F."/>
            <person name="Bruce D."/>
            <person name="Goodwin L."/>
            <person name="Pitluck S."/>
            <person name="Chertkov O."/>
            <person name="Davenport K.W."/>
            <person name="Detter J.C."/>
            <person name="Han C."/>
            <person name="Tapia R."/>
            <person name="Land M."/>
            <person name="Hauser L."/>
            <person name="Chang Y.-J."/>
            <person name="Jeffries C."/>
            <person name="Kyrpides N."/>
            <person name="Ivanova N."/>
            <person name="Mikhailova N."/>
            <person name="Shelobolina E.S."/>
            <person name="Picardal F."/>
            <person name="Roden E."/>
            <person name="Emerson D."/>
            <person name="Woyke T."/>
        </authorList>
    </citation>
    <scope>NUCLEOTIDE SEQUENCE [LARGE SCALE GENOMIC DNA]</scope>
    <source>
        <strain evidence="1 2">ES-2</strain>
    </source>
</reference>
<accession>D9SH30</accession>
<dbReference type="eggNOG" id="ENOG50347CN">
    <property type="taxonomic scope" value="Bacteria"/>
</dbReference>
<dbReference type="HOGENOM" id="CLU_1203425_0_0_4"/>
<dbReference type="AlphaFoldDB" id="D9SH30"/>
<dbReference type="EMBL" id="CP002159">
    <property type="protein sequence ID" value="ADL55827.1"/>
    <property type="molecule type" value="Genomic_DNA"/>
</dbReference>
<evidence type="ECO:0000313" key="1">
    <source>
        <dbReference type="EMBL" id="ADL55827.1"/>
    </source>
</evidence>
<keyword evidence="2" id="KW-1185">Reference proteome</keyword>
<dbReference type="KEGG" id="gca:Galf_1817"/>
<gene>
    <name evidence="1" type="ordered locus">Galf_1817</name>
</gene>
<sequence>MPNATYMPQNETAKLELLEHLAAISPKYQSTVEISDADMEALKNDAINLRLAHTLKHQAQSFGHQCTAYMHLLWEGDSGDTSWPTAPAIVPNPAQIITPGATARLSSLVARIKAHKNYTTAIGQDLHIIGAAIVLDTASLKPALSVKFNAGHPVIAWTKGQAAAIEIHVDRGDGNGFTFFTINTEPDTLDDTPLPAAGTGVNWQYKAIYRLHDAQVGQWSDVVSIKAVSS</sequence>
<organism evidence="1 2">
    <name type="scientific">Gallionella capsiferriformans (strain ES-2)</name>
    <name type="common">Gallionella ferruginea capsiferriformans (strain ES-2)</name>
    <dbReference type="NCBI Taxonomy" id="395494"/>
    <lineage>
        <taxon>Bacteria</taxon>
        <taxon>Pseudomonadati</taxon>
        <taxon>Pseudomonadota</taxon>
        <taxon>Betaproteobacteria</taxon>
        <taxon>Nitrosomonadales</taxon>
        <taxon>Gallionellaceae</taxon>
        <taxon>Gallionella</taxon>
    </lineage>
</organism>